<dbReference type="AlphaFoldDB" id="A0A2B7X5H7"/>
<accession>A0A2B7X5H7</accession>
<dbReference type="InterPro" id="IPR029058">
    <property type="entry name" value="AB_hydrolase_fold"/>
</dbReference>
<comment type="caution">
    <text evidence="2">The sequence shown here is derived from an EMBL/GenBank/DDBJ whole genome shotgun (WGS) entry which is preliminary data.</text>
</comment>
<sequence>MTSTLQHPALGTITGVSSDGVQQYLGVPYASLAHRFAEPKLFEKFEGGSLDATKFGPSVVSHPDALKNQHDFLQDPLPLPNEPSPHSDTQCLNLNISVPDGTTRTSKLPVLVFIHGGGFSLGSSCWPKYKLARIVKLSADIGSPIIGVGINYRLGAFGFLHSKELQDEGVKANNGLRDQQTSLRWIKAFISGFGGDAERITAIGEMSLTLHLLSQEPLFKQMVDMSGTSLLLKPMPLPVAKFAYSQVAKCFSVESLGAKERVQALLDAPMMGFPTKLPPSIPLLPLLDGDIISANLTFAEWGEANTVKNKVPGVSWCRKVMIGDCQFDGCMFGKLLPHPKEKIAQRFRETASKILANHLDVALSLFEAYNISECLTDEEAFQNILRFINDIAFYAPTTTLARAWAPDRAYVYHFNELNPWEGPNKGEASHALDIAFLFQNYNEFLSEKQRLAAVTFAKHVIAFANEQEPFRAYDAAAGKGAQTYGTPEEGCSLFVDGTEPGDYGRRDVIWKLAESVGLDQLSAVFESFLLGV</sequence>
<name>A0A2B7X5H7_POLH7</name>
<dbReference type="PANTHER" id="PTHR11559">
    <property type="entry name" value="CARBOXYLESTERASE"/>
    <property type="match status" value="1"/>
</dbReference>
<reference evidence="2 3" key="1">
    <citation type="submission" date="2017-10" db="EMBL/GenBank/DDBJ databases">
        <title>Comparative genomics in systemic dimorphic fungi from Ajellomycetaceae.</title>
        <authorList>
            <person name="Munoz J.F."/>
            <person name="Mcewen J.G."/>
            <person name="Clay O.K."/>
            <person name="Cuomo C.A."/>
        </authorList>
    </citation>
    <scope>NUCLEOTIDE SEQUENCE [LARGE SCALE GENOMIC DNA]</scope>
    <source>
        <strain evidence="2 3">UAMH7299</strain>
    </source>
</reference>
<keyword evidence="3" id="KW-1185">Reference proteome</keyword>
<gene>
    <name evidence="2" type="ORF">AJ80_08539</name>
</gene>
<proteinExistence type="predicted"/>
<evidence type="ECO:0000313" key="3">
    <source>
        <dbReference type="Proteomes" id="UP000224634"/>
    </source>
</evidence>
<dbReference type="Proteomes" id="UP000224634">
    <property type="component" value="Unassembled WGS sequence"/>
</dbReference>
<feature type="domain" description="Carboxylesterase type B" evidence="1">
    <location>
        <begin position="10"/>
        <end position="469"/>
    </location>
</feature>
<dbReference type="Gene3D" id="3.40.50.1820">
    <property type="entry name" value="alpha/beta hydrolase"/>
    <property type="match status" value="1"/>
</dbReference>
<dbReference type="Pfam" id="PF00135">
    <property type="entry name" value="COesterase"/>
    <property type="match status" value="1"/>
</dbReference>
<evidence type="ECO:0000259" key="1">
    <source>
        <dbReference type="Pfam" id="PF00135"/>
    </source>
</evidence>
<dbReference type="STRING" id="1447883.A0A2B7X5H7"/>
<protein>
    <recommendedName>
        <fullName evidence="1">Carboxylesterase type B domain-containing protein</fullName>
    </recommendedName>
</protein>
<evidence type="ECO:0000313" key="2">
    <source>
        <dbReference type="EMBL" id="PGH04316.1"/>
    </source>
</evidence>
<organism evidence="2 3">
    <name type="scientific">Polytolypa hystricis (strain UAMH7299)</name>
    <dbReference type="NCBI Taxonomy" id="1447883"/>
    <lineage>
        <taxon>Eukaryota</taxon>
        <taxon>Fungi</taxon>
        <taxon>Dikarya</taxon>
        <taxon>Ascomycota</taxon>
        <taxon>Pezizomycotina</taxon>
        <taxon>Eurotiomycetes</taxon>
        <taxon>Eurotiomycetidae</taxon>
        <taxon>Onygenales</taxon>
        <taxon>Onygenales incertae sedis</taxon>
        <taxon>Polytolypa</taxon>
    </lineage>
</organism>
<dbReference type="InterPro" id="IPR002018">
    <property type="entry name" value="CarbesteraseB"/>
</dbReference>
<dbReference type="SUPFAM" id="SSF53474">
    <property type="entry name" value="alpha/beta-Hydrolases"/>
    <property type="match status" value="1"/>
</dbReference>
<dbReference type="InterPro" id="IPR050309">
    <property type="entry name" value="Type-B_Carboxylest/Lipase"/>
</dbReference>
<dbReference type="EMBL" id="PDNA01000201">
    <property type="protein sequence ID" value="PGH04316.1"/>
    <property type="molecule type" value="Genomic_DNA"/>
</dbReference>
<dbReference type="OrthoDB" id="4181027at2759"/>